<sequence>MNPTFVSPGSPEPRPGSGTATGTGRRSARKRVRVPIVMLWVGTVTVSTGIGTALGATVFADMGRGSPDTVTVSNPFAGPRATPSGSGAPGPAPNAAGSKPASGASGSTPSEVTVRCDAGDGADIPDPGATDPDKLAPGARAAYRKAEEAMAAAKITLTLRSGARTYEHQKLLWDTEVACKGSESAARARVLPPGESSHVQGTAIDIAPKAAQTWLERNGSRFGWCRMYDNEPWHFEYSASYTAGCPDRKPHP</sequence>
<organism evidence="4 5">
    <name type="scientific">Yinghuangia soli</name>
    <dbReference type="NCBI Taxonomy" id="2908204"/>
    <lineage>
        <taxon>Bacteria</taxon>
        <taxon>Bacillati</taxon>
        <taxon>Actinomycetota</taxon>
        <taxon>Actinomycetes</taxon>
        <taxon>Kitasatosporales</taxon>
        <taxon>Streptomycetaceae</taxon>
        <taxon>Yinghuangia</taxon>
    </lineage>
</organism>
<name>A0AA41PUS5_9ACTN</name>
<dbReference type="InterPro" id="IPR052179">
    <property type="entry name" value="DD-CPase-like"/>
</dbReference>
<comment type="caution">
    <text evidence="4">The sequence shown here is derived from an EMBL/GenBank/DDBJ whole genome shotgun (WGS) entry which is preliminary data.</text>
</comment>
<feature type="compositionally biased region" description="Low complexity" evidence="1">
    <location>
        <begin position="15"/>
        <end position="25"/>
    </location>
</feature>
<dbReference type="EMBL" id="JAKFHA010000001">
    <property type="protein sequence ID" value="MCF2526091.1"/>
    <property type="molecule type" value="Genomic_DNA"/>
</dbReference>
<dbReference type="Pfam" id="PF02557">
    <property type="entry name" value="VanY"/>
    <property type="match status" value="1"/>
</dbReference>
<keyword evidence="4" id="KW-0645">Protease</keyword>
<dbReference type="AlphaFoldDB" id="A0AA41PUS5"/>
<feature type="transmembrane region" description="Helical" evidence="2">
    <location>
        <begin position="36"/>
        <end position="60"/>
    </location>
</feature>
<proteinExistence type="predicted"/>
<evidence type="ECO:0000313" key="4">
    <source>
        <dbReference type="EMBL" id="MCF2526091.1"/>
    </source>
</evidence>
<feature type="compositionally biased region" description="Low complexity" evidence="1">
    <location>
        <begin position="93"/>
        <end position="110"/>
    </location>
</feature>
<evidence type="ECO:0000259" key="3">
    <source>
        <dbReference type="Pfam" id="PF02557"/>
    </source>
</evidence>
<feature type="compositionally biased region" description="Low complexity" evidence="1">
    <location>
        <begin position="77"/>
        <end position="86"/>
    </location>
</feature>
<dbReference type="PANTHER" id="PTHR34385:SF1">
    <property type="entry name" value="PEPTIDOGLYCAN L-ALANYL-D-GLUTAMATE ENDOPEPTIDASE CWLK"/>
    <property type="match status" value="1"/>
</dbReference>
<evidence type="ECO:0000313" key="5">
    <source>
        <dbReference type="Proteomes" id="UP001165378"/>
    </source>
</evidence>
<dbReference type="InterPro" id="IPR003709">
    <property type="entry name" value="VanY-like_core_dom"/>
</dbReference>
<feature type="compositionally biased region" description="Low complexity" evidence="1">
    <location>
        <begin position="119"/>
        <end position="130"/>
    </location>
</feature>
<gene>
    <name evidence="4" type="ORF">LZ495_02475</name>
</gene>
<reference evidence="4" key="1">
    <citation type="submission" date="2022-01" db="EMBL/GenBank/DDBJ databases">
        <title>Genome-Based Taxonomic Classification of the Phylum Actinobacteria.</title>
        <authorList>
            <person name="Gao Y."/>
        </authorList>
    </citation>
    <scope>NUCLEOTIDE SEQUENCE</scope>
    <source>
        <strain evidence="4">KLBMP 8922</strain>
    </source>
</reference>
<feature type="domain" description="D-alanyl-D-alanine carboxypeptidase-like core" evidence="3">
    <location>
        <begin position="134"/>
        <end position="238"/>
    </location>
</feature>
<dbReference type="RefSeq" id="WP_235050149.1">
    <property type="nucleotide sequence ID" value="NZ_JAKFHA010000001.1"/>
</dbReference>
<keyword evidence="2" id="KW-0812">Transmembrane</keyword>
<evidence type="ECO:0000256" key="1">
    <source>
        <dbReference type="SAM" id="MobiDB-lite"/>
    </source>
</evidence>
<dbReference type="PANTHER" id="PTHR34385">
    <property type="entry name" value="D-ALANYL-D-ALANINE CARBOXYPEPTIDASE"/>
    <property type="match status" value="1"/>
</dbReference>
<evidence type="ECO:0000256" key="2">
    <source>
        <dbReference type="SAM" id="Phobius"/>
    </source>
</evidence>
<accession>A0AA41PUS5</accession>
<dbReference type="GO" id="GO:0004180">
    <property type="term" value="F:carboxypeptidase activity"/>
    <property type="evidence" value="ECO:0007669"/>
    <property type="project" value="UniProtKB-KW"/>
</dbReference>
<feature type="region of interest" description="Disordered" evidence="1">
    <location>
        <begin position="1"/>
        <end position="29"/>
    </location>
</feature>
<feature type="region of interest" description="Disordered" evidence="1">
    <location>
        <begin position="70"/>
        <end position="136"/>
    </location>
</feature>
<dbReference type="GO" id="GO:0006508">
    <property type="term" value="P:proteolysis"/>
    <property type="evidence" value="ECO:0007669"/>
    <property type="project" value="InterPro"/>
</dbReference>
<keyword evidence="4" id="KW-0378">Hydrolase</keyword>
<keyword evidence="4" id="KW-0121">Carboxypeptidase</keyword>
<keyword evidence="2" id="KW-0472">Membrane</keyword>
<keyword evidence="5" id="KW-1185">Reference proteome</keyword>
<dbReference type="SUPFAM" id="SSF55166">
    <property type="entry name" value="Hedgehog/DD-peptidase"/>
    <property type="match status" value="1"/>
</dbReference>
<dbReference type="Gene3D" id="3.30.1380.10">
    <property type="match status" value="1"/>
</dbReference>
<protein>
    <submittedName>
        <fullName evidence="4">D-alanyl-D-alanine carboxypeptidase family protein</fullName>
    </submittedName>
</protein>
<dbReference type="InterPro" id="IPR009045">
    <property type="entry name" value="Zn_M74/Hedgehog-like"/>
</dbReference>
<dbReference type="Proteomes" id="UP001165378">
    <property type="component" value="Unassembled WGS sequence"/>
</dbReference>
<keyword evidence="2" id="KW-1133">Transmembrane helix</keyword>